<dbReference type="PANTHER" id="PTHR11188">
    <property type="entry name" value="ARRESTIN DOMAIN CONTAINING PROTEIN"/>
    <property type="match status" value="1"/>
</dbReference>
<evidence type="ECO:0000313" key="4">
    <source>
        <dbReference type="Proteomes" id="UP000029665"/>
    </source>
</evidence>
<name>A0A060SXS0_PYCCI</name>
<dbReference type="GO" id="GO:0005737">
    <property type="term" value="C:cytoplasm"/>
    <property type="evidence" value="ECO:0007669"/>
    <property type="project" value="TreeGrafter"/>
</dbReference>
<protein>
    <recommendedName>
        <fullName evidence="2">Arrestin-like N-terminal domain-containing protein</fullName>
    </recommendedName>
</protein>
<dbReference type="PANTHER" id="PTHR11188:SF17">
    <property type="entry name" value="FI21816P1"/>
    <property type="match status" value="1"/>
</dbReference>
<feature type="region of interest" description="Disordered" evidence="1">
    <location>
        <begin position="9"/>
        <end position="32"/>
    </location>
</feature>
<dbReference type="EMBL" id="CCBP010000438">
    <property type="protein sequence ID" value="CDO77054.1"/>
    <property type="molecule type" value="Genomic_DNA"/>
</dbReference>
<dbReference type="SUPFAM" id="SSF81296">
    <property type="entry name" value="E set domains"/>
    <property type="match status" value="1"/>
</dbReference>
<dbReference type="Gene3D" id="2.60.40.640">
    <property type="match status" value="1"/>
</dbReference>
<keyword evidence="4" id="KW-1185">Reference proteome</keyword>
<evidence type="ECO:0000313" key="3">
    <source>
        <dbReference type="EMBL" id="CDO77054.1"/>
    </source>
</evidence>
<dbReference type="OrthoDB" id="2742096at2759"/>
<feature type="compositionally biased region" description="Polar residues" evidence="1">
    <location>
        <begin position="23"/>
        <end position="32"/>
    </location>
</feature>
<evidence type="ECO:0000259" key="2">
    <source>
        <dbReference type="Pfam" id="PF00339"/>
    </source>
</evidence>
<dbReference type="InterPro" id="IPR011021">
    <property type="entry name" value="Arrestin-like_N"/>
</dbReference>
<gene>
    <name evidence="3" type="ORF">BN946_scf184455.g4</name>
</gene>
<dbReference type="GO" id="GO:0015031">
    <property type="term" value="P:protein transport"/>
    <property type="evidence" value="ECO:0007669"/>
    <property type="project" value="TreeGrafter"/>
</dbReference>
<dbReference type="Pfam" id="PF00339">
    <property type="entry name" value="Arrestin_N"/>
    <property type="match status" value="1"/>
</dbReference>
<accession>A0A060SXS0</accession>
<dbReference type="HOGENOM" id="CLU_056201_0_0_1"/>
<sequence>MQRLLLSLQSRPENLTAAPPAPDTSSGSRSQTGLSVHLPINALYVSGGPVEGEVELDFRQLRQDNAQEVRVRLRGLARTFVTLDKTTLQEDVHLVRTSVAVWRSGDAYPPPGSDVLRFPFSFQLPPTLPPSLHYVGGGGVVDIKYAVTAVAVRPGTFHRNRRVRVPLAVVDRDSRAHIRDRLLGLAAGTDAIPWRTHRTQENVRKGLWGNYGTVQVQLTIPDIPVLPLFAPIPFIIEVKTTSPPLTRAKADALPPGKPVFPPAPAEFTTLEFKLRRKLHIRANAYAVDSSSDVAVFTRDASVISAAHADPIESAWSPLHGADEKSADAPGTWVQRAAFRSSFRLTCAHTFKIDNADSEFHLDVKVPIPGVGNNVHVKVPVVLTSGVDAPVPLDGLRPHAPTAGRDHPATLTYRREFWDR</sequence>
<dbReference type="InterPro" id="IPR014756">
    <property type="entry name" value="Ig_E-set"/>
</dbReference>
<comment type="caution">
    <text evidence="3">The sequence shown here is derived from an EMBL/GenBank/DDBJ whole genome shotgun (WGS) entry which is preliminary data.</text>
</comment>
<reference evidence="3" key="1">
    <citation type="submission" date="2014-01" db="EMBL/GenBank/DDBJ databases">
        <title>The genome of the white-rot fungus Pycnoporus cinnabarinus: a basidiomycete model with a versatile arsenal for lignocellulosic biomass breakdown.</title>
        <authorList>
            <person name="Levasseur A."/>
            <person name="Lomascolo A."/>
            <person name="Ruiz-Duenas F.J."/>
            <person name="Uzan E."/>
            <person name="Piumi F."/>
            <person name="Kues U."/>
            <person name="Ram A.F.J."/>
            <person name="Murat C."/>
            <person name="Haon M."/>
            <person name="Benoit I."/>
            <person name="Arfi Y."/>
            <person name="Chevret D."/>
            <person name="Drula E."/>
            <person name="Kwon M.J."/>
            <person name="Gouret P."/>
            <person name="Lesage-Meessen L."/>
            <person name="Lombard V."/>
            <person name="Mariette J."/>
            <person name="Noirot C."/>
            <person name="Park J."/>
            <person name="Patyshakuliyeva A."/>
            <person name="Wieneger R.A.B."/>
            <person name="Wosten H.A.B."/>
            <person name="Martin F."/>
            <person name="Coutinho P.M."/>
            <person name="de Vries R."/>
            <person name="Martinez A.T."/>
            <person name="Klopp C."/>
            <person name="Pontarotti P."/>
            <person name="Henrissat B."/>
            <person name="Record E."/>
        </authorList>
    </citation>
    <scope>NUCLEOTIDE SEQUENCE [LARGE SCALE GENOMIC DNA]</scope>
    <source>
        <strain evidence="3">BRFM137</strain>
    </source>
</reference>
<dbReference type="AlphaFoldDB" id="A0A060SXS0"/>
<proteinExistence type="predicted"/>
<dbReference type="Proteomes" id="UP000029665">
    <property type="component" value="Unassembled WGS sequence"/>
</dbReference>
<dbReference type="InterPro" id="IPR014752">
    <property type="entry name" value="Arrestin-like_C"/>
</dbReference>
<feature type="domain" description="Arrestin-like N-terminal" evidence="2">
    <location>
        <begin position="42"/>
        <end position="162"/>
    </location>
</feature>
<dbReference type="STRING" id="5643.A0A060SXS0"/>
<dbReference type="InterPro" id="IPR050357">
    <property type="entry name" value="Arrestin_domain-protein"/>
</dbReference>
<organism evidence="3 4">
    <name type="scientific">Pycnoporus cinnabarinus</name>
    <name type="common">Cinnabar-red polypore</name>
    <name type="synonym">Trametes cinnabarina</name>
    <dbReference type="NCBI Taxonomy" id="5643"/>
    <lineage>
        <taxon>Eukaryota</taxon>
        <taxon>Fungi</taxon>
        <taxon>Dikarya</taxon>
        <taxon>Basidiomycota</taxon>
        <taxon>Agaricomycotina</taxon>
        <taxon>Agaricomycetes</taxon>
        <taxon>Polyporales</taxon>
        <taxon>Polyporaceae</taxon>
        <taxon>Trametes</taxon>
    </lineage>
</organism>
<evidence type="ECO:0000256" key="1">
    <source>
        <dbReference type="SAM" id="MobiDB-lite"/>
    </source>
</evidence>
<dbReference type="OMA" id="NRRVHAP"/>